<accession>A0A1U7NMS1</accession>
<dbReference type="GeneID" id="78275356"/>
<sequence>MSSTQHKIEAILSARDEGMTRALSRIETVLSELNTTVKKIGDIMIKAQCRCQVKNVQIR</sequence>
<comment type="caution">
    <text evidence="1">The sequence shown here is derived from an EMBL/GenBank/DDBJ whole genome shotgun (WGS) entry which is preliminary data.</text>
</comment>
<dbReference type="Proteomes" id="UP000186705">
    <property type="component" value="Unassembled WGS sequence"/>
</dbReference>
<name>A0A1U7NMS1_9FIRM</name>
<proteinExistence type="predicted"/>
<keyword evidence="2" id="KW-1185">Reference proteome</keyword>
<protein>
    <submittedName>
        <fullName evidence="1">Uncharacterized protein</fullName>
    </submittedName>
</protein>
<organism evidence="1 2">
    <name type="scientific">Dubosiella newyorkensis</name>
    <dbReference type="NCBI Taxonomy" id="1862672"/>
    <lineage>
        <taxon>Bacteria</taxon>
        <taxon>Bacillati</taxon>
        <taxon>Bacillota</taxon>
        <taxon>Erysipelotrichia</taxon>
        <taxon>Erysipelotrichales</taxon>
        <taxon>Erysipelotrichaceae</taxon>
        <taxon>Dubosiella</taxon>
    </lineage>
</organism>
<reference evidence="1 2" key="1">
    <citation type="submission" date="2016-11" db="EMBL/GenBank/DDBJ databases">
        <title>Description of two novel members of the family Erysipelotrichaceae: Ileibacterium lipovorans gen. nov., sp. nov. and Dubosiella newyorkensis, gen. nov., sp. nov.</title>
        <authorList>
            <person name="Cox L.M."/>
            <person name="Sohn J."/>
            <person name="Tyrrell K.L."/>
            <person name="Citron D.M."/>
            <person name="Lawson P.A."/>
            <person name="Patel N.B."/>
            <person name="Iizumi T."/>
            <person name="Perez-Perez G.I."/>
            <person name="Goldstein E.J."/>
            <person name="Blaser M.J."/>
        </authorList>
    </citation>
    <scope>NUCLEOTIDE SEQUENCE [LARGE SCALE GENOMIC DNA]</scope>
    <source>
        <strain evidence="1 2">NYU-BL-A4</strain>
    </source>
</reference>
<gene>
    <name evidence="1" type="ORF">BO225_05265</name>
</gene>
<evidence type="ECO:0000313" key="2">
    <source>
        <dbReference type="Proteomes" id="UP000186705"/>
    </source>
</evidence>
<dbReference type="STRING" id="1862672.BO225_05265"/>
<dbReference type="RefSeq" id="WP_076341240.1">
    <property type="nucleotide sequence ID" value="NZ_MPKA01000062.1"/>
</dbReference>
<evidence type="ECO:0000313" key="1">
    <source>
        <dbReference type="EMBL" id="OLU46583.1"/>
    </source>
</evidence>
<dbReference type="EMBL" id="MPKA01000062">
    <property type="protein sequence ID" value="OLU46583.1"/>
    <property type="molecule type" value="Genomic_DNA"/>
</dbReference>
<dbReference type="AlphaFoldDB" id="A0A1U7NMS1"/>